<feature type="domain" description="RING-type" evidence="11">
    <location>
        <begin position="1257"/>
        <end position="1301"/>
    </location>
</feature>
<evidence type="ECO:0000256" key="5">
    <source>
        <dbReference type="ARBA" id="ARBA00022806"/>
    </source>
</evidence>
<dbReference type="InterPro" id="IPR007502">
    <property type="entry name" value="Helicase-assoc_dom"/>
</dbReference>
<dbReference type="InterPro" id="IPR001650">
    <property type="entry name" value="Helicase_C-like"/>
</dbReference>
<keyword evidence="3 9" id="KW-0863">Zinc-finger</keyword>
<keyword evidence="5" id="KW-0347">Helicase</keyword>
<dbReference type="CDD" id="cd17917">
    <property type="entry name" value="DEXHc_RHA-like"/>
    <property type="match status" value="1"/>
</dbReference>
<name>A0A0K2UFJ8_LEPSM</name>
<dbReference type="CDD" id="cd18791">
    <property type="entry name" value="SF2_C_RHA"/>
    <property type="match status" value="1"/>
</dbReference>
<evidence type="ECO:0000256" key="1">
    <source>
        <dbReference type="ARBA" id="ARBA00022723"/>
    </source>
</evidence>
<dbReference type="InterPro" id="IPR011545">
    <property type="entry name" value="DEAD/DEAH_box_helicase_dom"/>
</dbReference>
<dbReference type="GO" id="GO:0016787">
    <property type="term" value="F:hydrolase activity"/>
    <property type="evidence" value="ECO:0007669"/>
    <property type="project" value="UniProtKB-KW"/>
</dbReference>
<organism evidence="14">
    <name type="scientific">Lepeophtheirus salmonis</name>
    <name type="common">Salmon louse</name>
    <name type="synonym">Caligus salmonis</name>
    <dbReference type="NCBI Taxonomy" id="72036"/>
    <lineage>
        <taxon>Eukaryota</taxon>
        <taxon>Metazoa</taxon>
        <taxon>Ecdysozoa</taxon>
        <taxon>Arthropoda</taxon>
        <taxon>Crustacea</taxon>
        <taxon>Multicrustacea</taxon>
        <taxon>Hexanauplia</taxon>
        <taxon>Copepoda</taxon>
        <taxon>Siphonostomatoida</taxon>
        <taxon>Caligidae</taxon>
        <taxon>Lepeophtheirus</taxon>
    </lineage>
</organism>
<dbReference type="InterPro" id="IPR014001">
    <property type="entry name" value="Helicase_ATP-bd"/>
</dbReference>
<dbReference type="EMBL" id="HACA01019370">
    <property type="protein sequence ID" value="CDW36731.1"/>
    <property type="molecule type" value="Transcribed_RNA"/>
</dbReference>
<feature type="domain" description="Helicase ATP-binding" evidence="12">
    <location>
        <begin position="112"/>
        <end position="280"/>
    </location>
</feature>
<keyword evidence="10" id="KW-0175">Coiled coil</keyword>
<keyword evidence="6" id="KW-0862">Zinc</keyword>
<dbReference type="PANTHER" id="PTHR18934">
    <property type="entry name" value="ATP-DEPENDENT RNA HELICASE"/>
    <property type="match status" value="1"/>
</dbReference>
<reference evidence="14" key="1">
    <citation type="submission" date="2014-05" db="EMBL/GenBank/DDBJ databases">
        <authorList>
            <person name="Chronopoulou M."/>
        </authorList>
    </citation>
    <scope>NUCLEOTIDE SEQUENCE</scope>
    <source>
        <tissue evidence="14">Whole organism</tissue>
    </source>
</reference>
<evidence type="ECO:0000256" key="8">
    <source>
        <dbReference type="ARBA" id="ARBA00038040"/>
    </source>
</evidence>
<dbReference type="GO" id="GO:0005524">
    <property type="term" value="F:ATP binding"/>
    <property type="evidence" value="ECO:0007669"/>
    <property type="project" value="UniProtKB-KW"/>
</dbReference>
<dbReference type="InterPro" id="IPR001841">
    <property type="entry name" value="Znf_RING"/>
</dbReference>
<dbReference type="InterPro" id="IPR027417">
    <property type="entry name" value="P-loop_NTPase"/>
</dbReference>
<keyword evidence="1" id="KW-0479">Metal-binding</keyword>
<dbReference type="GO" id="GO:0003723">
    <property type="term" value="F:RNA binding"/>
    <property type="evidence" value="ECO:0007669"/>
    <property type="project" value="TreeGrafter"/>
</dbReference>
<keyword evidence="2" id="KW-0547">Nucleotide-binding</keyword>
<dbReference type="InterPro" id="IPR017907">
    <property type="entry name" value="Znf_RING_CS"/>
</dbReference>
<dbReference type="Pfam" id="PF00271">
    <property type="entry name" value="Helicase_C"/>
    <property type="match status" value="1"/>
</dbReference>
<dbReference type="PROSITE" id="PS51192">
    <property type="entry name" value="HELICASE_ATP_BIND_1"/>
    <property type="match status" value="1"/>
</dbReference>
<dbReference type="GO" id="GO:0008270">
    <property type="term" value="F:zinc ion binding"/>
    <property type="evidence" value="ECO:0007669"/>
    <property type="project" value="UniProtKB-KW"/>
</dbReference>
<dbReference type="Gene3D" id="3.40.50.300">
    <property type="entry name" value="P-loop containing nucleotide triphosphate hydrolases"/>
    <property type="match status" value="2"/>
</dbReference>
<dbReference type="SMART" id="SM00487">
    <property type="entry name" value="DEXDc"/>
    <property type="match status" value="1"/>
</dbReference>
<evidence type="ECO:0000256" key="4">
    <source>
        <dbReference type="ARBA" id="ARBA00022801"/>
    </source>
</evidence>
<dbReference type="EMBL" id="HACA01019371">
    <property type="protein sequence ID" value="CDW36732.1"/>
    <property type="molecule type" value="Transcribed_RNA"/>
</dbReference>
<evidence type="ECO:0000256" key="7">
    <source>
        <dbReference type="ARBA" id="ARBA00022840"/>
    </source>
</evidence>
<feature type="domain" description="Helicase C-terminal" evidence="13">
    <location>
        <begin position="313"/>
        <end position="484"/>
    </location>
</feature>
<evidence type="ECO:0000256" key="9">
    <source>
        <dbReference type="PROSITE-ProRule" id="PRU00175"/>
    </source>
</evidence>
<evidence type="ECO:0000259" key="12">
    <source>
        <dbReference type="PROSITE" id="PS51192"/>
    </source>
</evidence>
<feature type="coiled-coil region" evidence="10">
    <location>
        <begin position="4"/>
        <end position="75"/>
    </location>
</feature>
<evidence type="ECO:0000256" key="3">
    <source>
        <dbReference type="ARBA" id="ARBA00022771"/>
    </source>
</evidence>
<dbReference type="PROSITE" id="PS51194">
    <property type="entry name" value="HELICASE_CTER"/>
    <property type="match status" value="1"/>
</dbReference>
<protein>
    <submittedName>
        <fullName evidence="14">Uncharacterized protein</fullName>
    </submittedName>
</protein>
<evidence type="ECO:0000256" key="6">
    <source>
        <dbReference type="ARBA" id="ARBA00022833"/>
    </source>
</evidence>
<comment type="similarity">
    <text evidence="8">Belongs to the DEAD box helicase family. DEAH subfamily. PRP16 sub-subfamily.</text>
</comment>
<proteinExistence type="inferred from homology"/>
<evidence type="ECO:0000256" key="2">
    <source>
        <dbReference type="ARBA" id="ARBA00022741"/>
    </source>
</evidence>
<dbReference type="SMART" id="SM00490">
    <property type="entry name" value="HELICc"/>
    <property type="match status" value="1"/>
</dbReference>
<dbReference type="Pfam" id="PF00270">
    <property type="entry name" value="DEAD"/>
    <property type="match status" value="1"/>
</dbReference>
<accession>A0A0K2UFJ8</accession>
<dbReference type="PROSITE" id="PS00518">
    <property type="entry name" value="ZF_RING_1"/>
    <property type="match status" value="1"/>
</dbReference>
<dbReference type="GO" id="GO:0034458">
    <property type="term" value="F:3'-5' RNA helicase activity"/>
    <property type="evidence" value="ECO:0007669"/>
    <property type="project" value="TreeGrafter"/>
</dbReference>
<dbReference type="PROSITE" id="PS50089">
    <property type="entry name" value="ZF_RING_2"/>
    <property type="match status" value="1"/>
</dbReference>
<sequence>MGPIERVKDLSNKFREDIKAIEDRIKKLSLDLKGKKKKKRNFLSKSLKERKVETINALQAELETKLIEMEEFQSRILEISSLNTPNKEEKLNLEIDIFSKHLPIYRFRSTILESIEKNDVTILVAETGSGKSTLVTQFLHTNDEDIVIYCCQPRKLAANGLMEYTNTCLGLDPKKAIVAFDFNMWDTNYIPGRSKIVFTTNNGLLSRWREDNCLKEIDVVIIDETHERTLSTDLLLGIMKKLNKCNHLREKSIKTLIMSATIDPSIFYNYFSSSEIKVNCISIPGKTFPVQVIYDEAPLSNQPKDYVSRTTSKILEILKNKELGDVLAFLATPPEVEEAVDTLKVKLKSTNRNVKVYPLHSKVEINDQRKLFSKDGVLKKEQRVIISTNIAETSVTLPDITCVIDSGRHKEFSYDMVRNVGALTLSSISQSSALQRKGRAGRTRPGTCYRLYTKNDYDNFISSSSPEILCLPMDQALLTLFHLGFSNPETFDFIDPPSREAISVGIDSLSSLGAIETHSSNTYLMTEIGNKMTRFNVIPKLAHLIVNTLSLHKDLILDVLIICGVVSRGYSIFHRGEYLDAAQLKKLKFCNDKGDFITMIDAFKLWYEVPMKRRGMWALENMISNKTMNEALKFVMNNLRIVETKFHHRIPRNNRQIQFGCSKAKYGDIMKLIYSSFKKSIAVFAGHPKAGYINSINGDVMKLHPTSSIYCLERSLKYVCYDKILTTSQTFIFHVSMVKSEWMDEDDIFIKDQIIELKTVRKYEGYPMMGSSTIKKYVLHKLKKLRNDLNMKISINSVERGITHFFEIDISLDKGSISTWCHPENESIVIPSVKNLLNAALEEVLNEKMNIPLDTNSNLLVIGASGRAIYHLNSKSYLSFKIVHKNKSDKVEILIKEIQELMTKNSIDFDFFKRKGEPFFSFKQSQVGIQARSLVLEHYSDVLKCIWNPKSLNQTSVWIIFSIYTYVSTDEVVKAFQEKIDLDMNTGAEVVAMPFKEYSKVNFRVNVPSFEVGERIFNNCRNAYFASFKKWKFLSSTLSVNEVFVIPKWLARMRKKTLERCHDKMRFYDGVDGTIISVLHTSKSTSHFSFTDLLSNDTFFLRLIQGVKIVFEGFSSSFDLKGHFKQIRQVEIINGVVIVKEKKAPCLSFTIFGELVSIKKAKKALISYFDELKGKTLTLSFDGRNGPQGVLPTLIKKYGTNLMSLSIRNGVHNIVICLEKKIIQITGQNDVISALDEEMNGLFADNGIEELYFQIACILCRVSLSTKSNCRLQLCGHNICNGCLQIVVTFTDIPIKCPIKECGTVLSVMDIQSGISSCESIKKKFYEKCQKNYFLTSGLRSCVAYNCDNVFEISEDKEDTICCKSCSL</sequence>
<evidence type="ECO:0000313" key="14">
    <source>
        <dbReference type="EMBL" id="CDW36732.1"/>
    </source>
</evidence>
<dbReference type="Gene3D" id="1.20.120.1080">
    <property type="match status" value="1"/>
</dbReference>
<evidence type="ECO:0000259" key="13">
    <source>
        <dbReference type="PROSITE" id="PS51194"/>
    </source>
</evidence>
<keyword evidence="7" id="KW-0067">ATP-binding</keyword>
<dbReference type="SUPFAM" id="SSF52540">
    <property type="entry name" value="P-loop containing nucleoside triphosphate hydrolases"/>
    <property type="match status" value="1"/>
</dbReference>
<dbReference type="SMART" id="SM00847">
    <property type="entry name" value="HA2"/>
    <property type="match status" value="1"/>
</dbReference>
<evidence type="ECO:0000259" key="11">
    <source>
        <dbReference type="PROSITE" id="PS50089"/>
    </source>
</evidence>
<evidence type="ECO:0000256" key="10">
    <source>
        <dbReference type="SAM" id="Coils"/>
    </source>
</evidence>
<dbReference type="PANTHER" id="PTHR18934:SF91">
    <property type="entry name" value="PRE-MRNA-SPLICING FACTOR ATP-DEPENDENT RNA HELICASE PRP16"/>
    <property type="match status" value="1"/>
</dbReference>
<keyword evidence="4" id="KW-0378">Hydrolase</keyword>